<reference evidence="2 3" key="1">
    <citation type="submission" date="2013-06" db="EMBL/GenBank/DDBJ databases">
        <title>Whole genome shotgun sequence of Bacillus selenatarsenatis SF-1.</title>
        <authorList>
            <person name="Kuroda M."/>
            <person name="Sei K."/>
            <person name="Yamashita M."/>
            <person name="Ike M."/>
        </authorList>
    </citation>
    <scope>NUCLEOTIDE SEQUENCE [LARGE SCALE GENOMIC DNA]</scope>
    <source>
        <strain evidence="2 3">SF-1</strain>
    </source>
</reference>
<protein>
    <submittedName>
        <fullName evidence="2">Uncharacterized protein</fullName>
    </submittedName>
</protein>
<dbReference type="OrthoDB" id="2889050at2"/>
<proteinExistence type="predicted"/>
<accession>A0A0A8X5K7</accession>
<comment type="caution">
    <text evidence="2">The sequence shown here is derived from an EMBL/GenBank/DDBJ whole genome shotgun (WGS) entry which is preliminary data.</text>
</comment>
<name>A0A0A8X5K7_MESS1</name>
<dbReference type="RefSeq" id="WP_041966075.1">
    <property type="nucleotide sequence ID" value="NZ_BASE01000054.1"/>
</dbReference>
<keyword evidence="3" id="KW-1185">Reference proteome</keyword>
<evidence type="ECO:0000256" key="1">
    <source>
        <dbReference type="SAM" id="MobiDB-lite"/>
    </source>
</evidence>
<evidence type="ECO:0000313" key="2">
    <source>
        <dbReference type="EMBL" id="GAM14312.1"/>
    </source>
</evidence>
<dbReference type="EMBL" id="BASE01000054">
    <property type="protein sequence ID" value="GAM14312.1"/>
    <property type="molecule type" value="Genomic_DNA"/>
</dbReference>
<dbReference type="AlphaFoldDB" id="A0A0A8X5K7"/>
<dbReference type="Proteomes" id="UP000031014">
    <property type="component" value="Unassembled WGS sequence"/>
</dbReference>
<organism evidence="2 3">
    <name type="scientific">Mesobacillus selenatarsenatis (strain DSM 18680 / JCM 14380 / FERM P-15431 / SF-1)</name>
    <dbReference type="NCBI Taxonomy" id="1321606"/>
    <lineage>
        <taxon>Bacteria</taxon>
        <taxon>Bacillati</taxon>
        <taxon>Bacillota</taxon>
        <taxon>Bacilli</taxon>
        <taxon>Bacillales</taxon>
        <taxon>Bacillaceae</taxon>
        <taxon>Mesobacillus</taxon>
    </lineage>
</organism>
<feature type="region of interest" description="Disordered" evidence="1">
    <location>
        <begin position="1"/>
        <end position="24"/>
    </location>
</feature>
<gene>
    <name evidence="2" type="ORF">SAMD00020551_2461</name>
</gene>
<evidence type="ECO:0000313" key="3">
    <source>
        <dbReference type="Proteomes" id="UP000031014"/>
    </source>
</evidence>
<sequence>MEKDKLVNINPKAKPVNPGSEQEQMETAEANMKLQDAFYDENESNGVDPANLNNQTAILTDMD</sequence>